<keyword evidence="2" id="KW-1185">Reference proteome</keyword>
<organism evidence="1 2">
    <name type="scientific">Paenactinomyces guangxiensis</name>
    <dbReference type="NCBI Taxonomy" id="1490290"/>
    <lineage>
        <taxon>Bacteria</taxon>
        <taxon>Bacillati</taxon>
        <taxon>Bacillota</taxon>
        <taxon>Bacilli</taxon>
        <taxon>Bacillales</taxon>
        <taxon>Thermoactinomycetaceae</taxon>
        <taxon>Paenactinomyces</taxon>
    </lineage>
</organism>
<dbReference type="AlphaFoldDB" id="A0A7W1WV43"/>
<dbReference type="Pfam" id="PF12686">
    <property type="entry name" value="DUF3800"/>
    <property type="match status" value="1"/>
</dbReference>
<dbReference type="InterPro" id="IPR024524">
    <property type="entry name" value="DUF3800"/>
</dbReference>
<dbReference type="Proteomes" id="UP000535491">
    <property type="component" value="Unassembled WGS sequence"/>
</dbReference>
<name>A0A7W1WV43_9BACL</name>
<gene>
    <name evidence="1" type="ORF">H1191_19260</name>
</gene>
<proteinExistence type="predicted"/>
<accession>A0A7W1WV43</accession>
<evidence type="ECO:0000313" key="1">
    <source>
        <dbReference type="EMBL" id="MBA4496406.1"/>
    </source>
</evidence>
<dbReference type="RefSeq" id="WP_181754803.1">
    <property type="nucleotide sequence ID" value="NZ_JACEIQ010000033.1"/>
</dbReference>
<comment type="caution">
    <text evidence="1">The sequence shown here is derived from an EMBL/GenBank/DDBJ whole genome shotgun (WGS) entry which is preliminary data.</text>
</comment>
<protein>
    <submittedName>
        <fullName evidence="1">DUF3800 domain-containing protein</fullName>
    </submittedName>
</protein>
<sequence length="255" mass="30069">MALVTIWGDESCQNAHQYMVLGTIWENTAFTADFERDVHRLKQEMNFYKEFHWSEMKGHQRCAYKGLVDIFNKYMRQGSLKFRALVVDMSDSKNKREGDDEETHFYKMFYWLIYKKLRTGHRYDIYLDRKSNSVPGRYQDLERYLNNRMVQDYIMNVMEEKGARHPFVTASFPNSVVRRVEPRDGAQVQLQLADVFAGAIGYVKNGSYANAKQNYSKNAKVDVVDHIEKTLQVSLSACHYPNESEGFNIWCFQRK</sequence>
<reference evidence="1 2" key="1">
    <citation type="submission" date="2020-07" db="EMBL/GenBank/DDBJ databases">
        <authorList>
            <person name="Feng H."/>
        </authorList>
    </citation>
    <scope>NUCLEOTIDE SEQUENCE [LARGE SCALE GENOMIC DNA]</scope>
    <source>
        <strain evidence="2">s-10</strain>
    </source>
</reference>
<evidence type="ECO:0000313" key="2">
    <source>
        <dbReference type="Proteomes" id="UP000535491"/>
    </source>
</evidence>
<dbReference type="EMBL" id="JACEIQ010000033">
    <property type="protein sequence ID" value="MBA4496406.1"/>
    <property type="molecule type" value="Genomic_DNA"/>
</dbReference>